<keyword evidence="1" id="KW-0812">Transmembrane</keyword>
<accession>A0A0L0G8B4</accession>
<protein>
    <submittedName>
        <fullName evidence="2">Uncharacterized protein</fullName>
    </submittedName>
</protein>
<dbReference type="EMBL" id="KQ241718">
    <property type="protein sequence ID" value="KNC85144.1"/>
    <property type="molecule type" value="Genomic_DNA"/>
</dbReference>
<keyword evidence="1" id="KW-0472">Membrane</keyword>
<dbReference type="Proteomes" id="UP000054560">
    <property type="component" value="Unassembled WGS sequence"/>
</dbReference>
<keyword evidence="1" id="KW-1133">Transmembrane helix</keyword>
<evidence type="ECO:0000256" key="1">
    <source>
        <dbReference type="SAM" id="Phobius"/>
    </source>
</evidence>
<gene>
    <name evidence="2" type="ORF">SARC_02668</name>
</gene>
<dbReference type="AlphaFoldDB" id="A0A0L0G8B4"/>
<name>A0A0L0G8B4_9EUKA</name>
<organism evidence="2 3">
    <name type="scientific">Sphaeroforma arctica JP610</name>
    <dbReference type="NCBI Taxonomy" id="667725"/>
    <lineage>
        <taxon>Eukaryota</taxon>
        <taxon>Ichthyosporea</taxon>
        <taxon>Ichthyophonida</taxon>
        <taxon>Sphaeroforma</taxon>
    </lineage>
</organism>
<proteinExistence type="predicted"/>
<feature type="transmembrane region" description="Helical" evidence="1">
    <location>
        <begin position="120"/>
        <end position="144"/>
    </location>
</feature>
<evidence type="ECO:0000313" key="3">
    <source>
        <dbReference type="Proteomes" id="UP000054560"/>
    </source>
</evidence>
<reference evidence="2 3" key="1">
    <citation type="submission" date="2011-02" db="EMBL/GenBank/DDBJ databases">
        <title>The Genome Sequence of Sphaeroforma arctica JP610.</title>
        <authorList>
            <consortium name="The Broad Institute Genome Sequencing Platform"/>
            <person name="Russ C."/>
            <person name="Cuomo C."/>
            <person name="Young S.K."/>
            <person name="Zeng Q."/>
            <person name="Gargeya S."/>
            <person name="Alvarado L."/>
            <person name="Berlin A."/>
            <person name="Chapman S.B."/>
            <person name="Chen Z."/>
            <person name="Freedman E."/>
            <person name="Gellesch M."/>
            <person name="Goldberg J."/>
            <person name="Griggs A."/>
            <person name="Gujja S."/>
            <person name="Heilman E."/>
            <person name="Heiman D."/>
            <person name="Howarth C."/>
            <person name="Mehta T."/>
            <person name="Neiman D."/>
            <person name="Pearson M."/>
            <person name="Roberts A."/>
            <person name="Saif S."/>
            <person name="Shea T."/>
            <person name="Shenoy N."/>
            <person name="Sisk P."/>
            <person name="Stolte C."/>
            <person name="Sykes S."/>
            <person name="White J."/>
            <person name="Yandava C."/>
            <person name="Burger G."/>
            <person name="Gray M.W."/>
            <person name="Holland P.W.H."/>
            <person name="King N."/>
            <person name="Lang F.B.F."/>
            <person name="Roger A.J."/>
            <person name="Ruiz-Trillo I."/>
            <person name="Haas B."/>
            <person name="Nusbaum C."/>
            <person name="Birren B."/>
        </authorList>
    </citation>
    <scope>NUCLEOTIDE SEQUENCE [LARGE SCALE GENOMIC DNA]</scope>
    <source>
        <strain evidence="2 3">JP610</strain>
    </source>
</reference>
<sequence>MSVQHQKPGLTPTGLRRVSESSNLLGLSSNNIPRNLVHKKINGTVHGRNLTHTRLTSEDENSGATVPLCWQMLAFVGLGLFGILLAVIAFINLVWVGAIVVCFAIEIAKAVDVFEVSESIGYLAGIVTCSLAAIHFSQEIYFFFLESKSIRTCIERLSALCRSKSSNNFLAGADNSSSLKLGDLDMKVNLVGNAQRIVRTELVVS</sequence>
<keyword evidence="3" id="KW-1185">Reference proteome</keyword>
<evidence type="ECO:0000313" key="2">
    <source>
        <dbReference type="EMBL" id="KNC85144.1"/>
    </source>
</evidence>
<feature type="transmembrane region" description="Helical" evidence="1">
    <location>
        <begin position="75"/>
        <end position="108"/>
    </location>
</feature>
<dbReference type="GeneID" id="25903172"/>
<dbReference type="RefSeq" id="XP_014159046.1">
    <property type="nucleotide sequence ID" value="XM_014303571.1"/>
</dbReference>